<dbReference type="STRING" id="7574.A0A1S3J748"/>
<dbReference type="PANTHER" id="PTHR43762">
    <property type="entry name" value="L-GULONOLACTONE OXIDASE"/>
    <property type="match status" value="1"/>
</dbReference>
<dbReference type="PROSITE" id="PS51387">
    <property type="entry name" value="FAD_PCMH"/>
    <property type="match status" value="1"/>
</dbReference>
<keyword evidence="1" id="KW-0560">Oxidoreductase</keyword>
<feature type="domain" description="FAD-binding PCMH-type" evidence="2">
    <location>
        <begin position="52"/>
        <end position="234"/>
    </location>
</feature>
<dbReference type="InParanoid" id="A0A1S3J748"/>
<sequence>MVTPPISCLYACLLFKPELATLPQLLVIQSCLQEFIGPSPTVLLEPFSNWQKVVTYDHVFVTRPKSAEEIQRTVLAAVTCGVQVSAVGSAHTADQVWGGRGHVHIRTSELTLEGGKRVILLPKIAANNVPTVKVAAGVTQAELKHELAEHGYVFHPGPLIGEVTIGGAIATASHNGFYHEPSIGGYMTGGKLVDGRGDIREFSESSDADVLKALRCNLGMLGILFEIEMTVIQQVQVNVQTAFTPLRNLFSPAFIRDLVPENYFVNMFYAPYNSLTEEEARAVLRTGRVPKSWDSRNDLVLIWVMNPTTIKMNFEDERPSSVPDVTVVSLSQDVFKDELSFPVSVVQNLTQAAHVSIDGVPEVTNMEYTIADPNFTTGSAALRALSSLLNRASYLKGIQPMQEALFRWFKGADCLLCTESETGGHREHGKAGEFGHYASFHIHNRPTTTSELMRFHAFETTLVTEWDKLGQYGRPHWGKELHVFPALKERLRSSYGDNLDKFKAVQRELDPSGVFTNVFLRELFDITKQ</sequence>
<dbReference type="GO" id="GO:0016020">
    <property type="term" value="C:membrane"/>
    <property type="evidence" value="ECO:0007669"/>
    <property type="project" value="InterPro"/>
</dbReference>
<dbReference type="Gene3D" id="3.30.465.10">
    <property type="match status" value="1"/>
</dbReference>
<dbReference type="KEGG" id="lak:106170365"/>
<dbReference type="InterPro" id="IPR010031">
    <property type="entry name" value="FAD_lactone_oxidase-like"/>
</dbReference>
<dbReference type="InterPro" id="IPR007173">
    <property type="entry name" value="ALO_C"/>
</dbReference>
<name>A0A1S3J748_LINAN</name>
<protein>
    <submittedName>
        <fullName evidence="4">Uncharacterized protein LOC106170365</fullName>
    </submittedName>
</protein>
<dbReference type="InterPro" id="IPR016167">
    <property type="entry name" value="FAD-bd_PCMH_sub1"/>
</dbReference>
<dbReference type="GO" id="GO:0071949">
    <property type="term" value="F:FAD binding"/>
    <property type="evidence" value="ECO:0007669"/>
    <property type="project" value="InterPro"/>
</dbReference>
<proteinExistence type="predicted"/>
<dbReference type="InterPro" id="IPR016171">
    <property type="entry name" value="Vanillyl_alc_oxidase_C-sub2"/>
</dbReference>
<accession>A0A1S3J748</accession>
<gene>
    <name evidence="4" type="primary">LOC106170365</name>
</gene>
<dbReference type="Proteomes" id="UP000085678">
    <property type="component" value="Unplaced"/>
</dbReference>
<dbReference type="AlphaFoldDB" id="A0A1S3J748"/>
<dbReference type="Gene3D" id="3.30.43.10">
    <property type="entry name" value="Uridine Diphospho-n-acetylenolpyruvylglucosamine Reductase, domain 2"/>
    <property type="match status" value="1"/>
</dbReference>
<reference evidence="4" key="1">
    <citation type="submission" date="2025-08" db="UniProtKB">
        <authorList>
            <consortium name="RefSeq"/>
        </authorList>
    </citation>
    <scope>IDENTIFICATION</scope>
    <source>
        <tissue evidence="4">Gonads</tissue>
    </source>
</reference>
<evidence type="ECO:0000313" key="4">
    <source>
        <dbReference type="RefSeq" id="XP_013405664.1"/>
    </source>
</evidence>
<dbReference type="RefSeq" id="XP_013405664.1">
    <property type="nucleotide sequence ID" value="XM_013550210.1"/>
</dbReference>
<dbReference type="Pfam" id="PF04030">
    <property type="entry name" value="ALO"/>
    <property type="match status" value="1"/>
</dbReference>
<dbReference type="GeneID" id="106170365"/>
<dbReference type="SUPFAM" id="SSF56176">
    <property type="entry name" value="FAD-binding/transporter-associated domain-like"/>
    <property type="match status" value="1"/>
</dbReference>
<dbReference type="GO" id="GO:0003885">
    <property type="term" value="F:D-arabinono-1,4-lactone oxidase activity"/>
    <property type="evidence" value="ECO:0007669"/>
    <property type="project" value="InterPro"/>
</dbReference>
<dbReference type="OrthoDB" id="610608at2759"/>
<dbReference type="InterPro" id="IPR006094">
    <property type="entry name" value="Oxid_FAD_bind_N"/>
</dbReference>
<evidence type="ECO:0000259" key="2">
    <source>
        <dbReference type="PROSITE" id="PS51387"/>
    </source>
</evidence>
<evidence type="ECO:0000256" key="1">
    <source>
        <dbReference type="ARBA" id="ARBA00023002"/>
    </source>
</evidence>
<evidence type="ECO:0000313" key="3">
    <source>
        <dbReference type="Proteomes" id="UP000085678"/>
    </source>
</evidence>
<dbReference type="InterPro" id="IPR036318">
    <property type="entry name" value="FAD-bd_PCMH-like_sf"/>
</dbReference>
<keyword evidence="3" id="KW-1185">Reference proteome</keyword>
<dbReference type="InterPro" id="IPR016166">
    <property type="entry name" value="FAD-bd_PCMH"/>
</dbReference>
<dbReference type="Gene3D" id="1.10.45.10">
    <property type="entry name" value="Vanillyl-alcohol Oxidase, Chain A, domain 4"/>
    <property type="match status" value="1"/>
</dbReference>
<dbReference type="PANTHER" id="PTHR43762:SF1">
    <property type="entry name" value="D-ARABINONO-1,4-LACTONE OXIDASE"/>
    <property type="match status" value="1"/>
</dbReference>
<organism evidence="3 4">
    <name type="scientific">Lingula anatina</name>
    <name type="common">Brachiopod</name>
    <name type="synonym">Lingula unguis</name>
    <dbReference type="NCBI Taxonomy" id="7574"/>
    <lineage>
        <taxon>Eukaryota</taxon>
        <taxon>Metazoa</taxon>
        <taxon>Spiralia</taxon>
        <taxon>Lophotrochozoa</taxon>
        <taxon>Brachiopoda</taxon>
        <taxon>Linguliformea</taxon>
        <taxon>Lingulata</taxon>
        <taxon>Lingulida</taxon>
        <taxon>Linguloidea</taxon>
        <taxon>Lingulidae</taxon>
        <taxon>Lingula</taxon>
    </lineage>
</organism>
<dbReference type="InterPro" id="IPR016169">
    <property type="entry name" value="FAD-bd_PCMH_sub2"/>
</dbReference>
<dbReference type="Pfam" id="PF01565">
    <property type="entry name" value="FAD_binding_4"/>
    <property type="match status" value="1"/>
</dbReference>